<protein>
    <submittedName>
        <fullName evidence="3">ABC transporter substrate-binding protein</fullName>
    </submittedName>
</protein>
<keyword evidence="1" id="KW-0732">Signal</keyword>
<dbReference type="Pfam" id="PF09084">
    <property type="entry name" value="NMT1"/>
    <property type="match status" value="1"/>
</dbReference>
<feature type="domain" description="SsuA/THI5-like" evidence="2">
    <location>
        <begin position="65"/>
        <end position="256"/>
    </location>
</feature>
<proteinExistence type="predicted"/>
<evidence type="ECO:0000259" key="2">
    <source>
        <dbReference type="Pfam" id="PF09084"/>
    </source>
</evidence>
<organism evidence="3 4">
    <name type="scientific">Rhodococcus globerulus</name>
    <dbReference type="NCBI Taxonomy" id="33008"/>
    <lineage>
        <taxon>Bacteria</taxon>
        <taxon>Bacillati</taxon>
        <taxon>Actinomycetota</taxon>
        <taxon>Actinomycetes</taxon>
        <taxon>Mycobacteriales</taxon>
        <taxon>Nocardiaceae</taxon>
        <taxon>Rhodococcus</taxon>
    </lineage>
</organism>
<reference evidence="3 4" key="1">
    <citation type="submission" date="2023-10" db="EMBL/GenBank/DDBJ databases">
        <title>Development of a sustainable strategy for remediation of hydrocarbon-contaminated territories based on the waste exchange concept.</title>
        <authorList>
            <person name="Krivoruchko A."/>
        </authorList>
    </citation>
    <scope>NUCLEOTIDE SEQUENCE [LARGE SCALE GENOMIC DNA]</scope>
    <source>
        <strain evidence="3 4">IEGM 1203</strain>
    </source>
</reference>
<dbReference type="SUPFAM" id="SSF53850">
    <property type="entry name" value="Periplasmic binding protein-like II"/>
    <property type="match status" value="1"/>
</dbReference>
<feature type="signal peptide" evidence="1">
    <location>
        <begin position="1"/>
        <end position="19"/>
    </location>
</feature>
<keyword evidence="4" id="KW-1185">Reference proteome</keyword>
<dbReference type="InterPro" id="IPR015168">
    <property type="entry name" value="SsuA/THI5"/>
</dbReference>
<feature type="chain" id="PRO_5047534046" evidence="1">
    <location>
        <begin position="20"/>
        <end position="341"/>
    </location>
</feature>
<dbReference type="Proteomes" id="UP001185927">
    <property type="component" value="Unassembled WGS sequence"/>
</dbReference>
<dbReference type="EMBL" id="JAWLKB010000045">
    <property type="protein sequence ID" value="MDV6271420.1"/>
    <property type="molecule type" value="Genomic_DNA"/>
</dbReference>
<name>A0ABU4C4I7_RHOGO</name>
<dbReference type="PROSITE" id="PS51257">
    <property type="entry name" value="PROKAR_LIPOPROTEIN"/>
    <property type="match status" value="1"/>
</dbReference>
<dbReference type="Gene3D" id="3.40.190.10">
    <property type="entry name" value="Periplasmic binding protein-like II"/>
    <property type="match status" value="2"/>
</dbReference>
<dbReference type="PANTHER" id="PTHR30024:SF42">
    <property type="entry name" value="ALIPHATIC SULFONATES-BINDING PROTEIN-RELATED"/>
    <property type="match status" value="1"/>
</dbReference>
<gene>
    <name evidence="3" type="ORF">R3Q16_32940</name>
</gene>
<dbReference type="RefSeq" id="WP_317545851.1">
    <property type="nucleotide sequence ID" value="NZ_JAWLKB010000045.1"/>
</dbReference>
<accession>A0ABU4C4I7</accession>
<evidence type="ECO:0000313" key="3">
    <source>
        <dbReference type="EMBL" id="MDV6271420.1"/>
    </source>
</evidence>
<dbReference type="PANTHER" id="PTHR30024">
    <property type="entry name" value="ALIPHATIC SULFONATES-BINDING PROTEIN-RELATED"/>
    <property type="match status" value="1"/>
</dbReference>
<sequence>MKRILIAVVSLVVALGATACGESNDGGPPSKVIIAAGGSQAVAPWAAHLAARGQHFFEDVEKKFNVDIEFLDMDTGSTIPSLTSGTVDFLIAGVPAFATARSQGMEVVAITEVASGQNMALVGSAKHKEDFGTDLRAFADSAWGYTAPGSTSAIIASEAATAAGLDFANLNTVAFGKLSAAIPGLESNRLDIVSVDVGTAGVAISDGAGYLIYNANTDMKERTIGTALMSTSAFIEKNPELTQSIVDVYLRGMGLVQRNIDDASAVLASFPADYQKLMSKGFDQAWKLTAPGLGGDGRFTDSAIESTVGYLSGKDYFDISAGDEVKAGFDNRFVQASQVQK</sequence>
<comment type="caution">
    <text evidence="3">The sequence shown here is derived from an EMBL/GenBank/DDBJ whole genome shotgun (WGS) entry which is preliminary data.</text>
</comment>
<evidence type="ECO:0000313" key="4">
    <source>
        <dbReference type="Proteomes" id="UP001185927"/>
    </source>
</evidence>
<evidence type="ECO:0000256" key="1">
    <source>
        <dbReference type="SAM" id="SignalP"/>
    </source>
</evidence>